<organism evidence="2 3">
    <name type="scientific">Brevibacterium aurantiacum</name>
    <dbReference type="NCBI Taxonomy" id="273384"/>
    <lineage>
        <taxon>Bacteria</taxon>
        <taxon>Bacillati</taxon>
        <taxon>Actinomycetota</taxon>
        <taxon>Actinomycetes</taxon>
        <taxon>Micrococcales</taxon>
        <taxon>Brevibacteriaceae</taxon>
        <taxon>Brevibacterium</taxon>
    </lineage>
</organism>
<dbReference type="AlphaFoldDB" id="A0A4Z0KKC3"/>
<feature type="domain" description="GmrSD restriction endonucleases N-terminal" evidence="1">
    <location>
        <begin position="25"/>
        <end position="170"/>
    </location>
</feature>
<accession>A0A4Z0KKC3</accession>
<evidence type="ECO:0000259" key="1">
    <source>
        <dbReference type="Pfam" id="PF03235"/>
    </source>
</evidence>
<reference evidence="2 3" key="1">
    <citation type="submission" date="2018-10" db="EMBL/GenBank/DDBJ databases">
        <title>Brevibacterium genomes from Austrain hard cheese rinds.</title>
        <authorList>
            <person name="Anast J.M."/>
            <person name="Dzieciol M."/>
            <person name="Schultz D.L."/>
            <person name="Mann E."/>
            <person name="Wagner M."/>
            <person name="Schmitz-Esser S."/>
        </authorList>
    </citation>
    <scope>NUCLEOTIDE SEQUENCE [LARGE SCALE GENOMIC DNA]</scope>
    <source>
        <strain evidence="2 3">L261</strain>
    </source>
</reference>
<comment type="caution">
    <text evidence="2">The sequence shown here is derived from an EMBL/GenBank/DDBJ whole genome shotgun (WGS) entry which is preliminary data.</text>
</comment>
<dbReference type="Pfam" id="PF03235">
    <property type="entry name" value="GmrSD_N"/>
    <property type="match status" value="1"/>
</dbReference>
<evidence type="ECO:0000313" key="3">
    <source>
        <dbReference type="Proteomes" id="UP000297736"/>
    </source>
</evidence>
<dbReference type="PANTHER" id="PTHR39639">
    <property type="entry name" value="CHROMOSOME 16, WHOLE GENOME SHOTGUN SEQUENCE"/>
    <property type="match status" value="1"/>
</dbReference>
<dbReference type="RefSeq" id="WP_135447485.1">
    <property type="nucleotide sequence ID" value="NZ_RHFF01000009.1"/>
</dbReference>
<evidence type="ECO:0000313" key="2">
    <source>
        <dbReference type="EMBL" id="TGD38652.1"/>
    </source>
</evidence>
<name>A0A4Z0KKC3_BREAU</name>
<gene>
    <name evidence="2" type="ORF">EB834_10805</name>
</gene>
<dbReference type="PANTHER" id="PTHR39639:SF1">
    <property type="entry name" value="DUF262 DOMAIN-CONTAINING PROTEIN"/>
    <property type="match status" value="1"/>
</dbReference>
<sequence length="384" mass="44006">MRIRTALLDEITLLRFNRLRSVVNLDPPYQREGGIWSTDTRRTLIDSIINGLDIPKLYFEANSSHNLNADGLTYQYSVIDGKQRLEAVISFLDNELALDDKFIFFEDLSVSAAGMTLDELDQQYPLLARRFLEYQLPIVRVESDSDDLIEEMFQRLNASSSLNAAERRNSLSGPTKKAANELAEHDLLKESSPIRNARYKYRELAAKFLAIEHQFDVLGHVTDTKAATLYKLFQDTRGESPRITSDRMERYFSQASGLLRSMRPVFQEDDRLLASIGTVVVYYLSFRKANFSRVVSRDALVRFESARREAGARDERKDPGQEIDYLIEYNSLVQSTNDGAALMRRSEILVAFVENEGGPAWYEQLVEVEEDFFPEMDDIESDSV</sequence>
<dbReference type="Proteomes" id="UP000297736">
    <property type="component" value="Unassembled WGS sequence"/>
</dbReference>
<dbReference type="InterPro" id="IPR004919">
    <property type="entry name" value="GmrSD_N"/>
</dbReference>
<proteinExistence type="predicted"/>
<dbReference type="EMBL" id="RHFF01000009">
    <property type="protein sequence ID" value="TGD38652.1"/>
    <property type="molecule type" value="Genomic_DNA"/>
</dbReference>
<protein>
    <submittedName>
        <fullName evidence="2">DUF262 domain-containing protein</fullName>
    </submittedName>
</protein>